<dbReference type="InterPro" id="IPR029046">
    <property type="entry name" value="LolA/LolB/LppX"/>
</dbReference>
<protein>
    <recommendedName>
        <fullName evidence="4">Lipoprotein</fullName>
    </recommendedName>
</protein>
<evidence type="ECO:0000313" key="2">
    <source>
        <dbReference type="EMBL" id="MBB0229651.1"/>
    </source>
</evidence>
<organism evidence="2 3">
    <name type="scientific">Streptomyces calidiresistens</name>
    <dbReference type="NCBI Taxonomy" id="1485586"/>
    <lineage>
        <taxon>Bacteria</taxon>
        <taxon>Bacillati</taxon>
        <taxon>Actinomycetota</taxon>
        <taxon>Actinomycetes</taxon>
        <taxon>Kitasatosporales</taxon>
        <taxon>Streptomycetaceae</taxon>
        <taxon>Streptomyces</taxon>
    </lineage>
</organism>
<sequence length="236" mass="25168">MKAKTSILSVLATGALLAGVTACGGGGALDGMDADEIAERARTSMSELSSLRMEAELGTPEEGGVFDVAMSTDGECRGSMTMEGAELEFMVVGGTSYMRGDEAFWSQQGMDGEATAELVGNRWIIAPEGQGGFGETCQLDRFLEDLNSESDEERDWERVDGETIDGTETVGITRTEEDGSTVTVYVADEDDAHILRMVNDSETDGGTVEFSEFDEDIDVEAPADEDTVDFTELMGG</sequence>
<name>A0A7W3T2H4_9ACTN</name>
<dbReference type="RefSeq" id="WP_182662353.1">
    <property type="nucleotide sequence ID" value="NZ_VKHS01000150.1"/>
</dbReference>
<proteinExistence type="predicted"/>
<dbReference type="Gene3D" id="2.50.20.20">
    <property type="match status" value="1"/>
</dbReference>
<accession>A0A7W3T2H4</accession>
<dbReference type="Proteomes" id="UP000530234">
    <property type="component" value="Unassembled WGS sequence"/>
</dbReference>
<feature type="signal peptide" evidence="1">
    <location>
        <begin position="1"/>
        <end position="18"/>
    </location>
</feature>
<feature type="chain" id="PRO_5039223984" description="Lipoprotein" evidence="1">
    <location>
        <begin position="19"/>
        <end position="236"/>
    </location>
</feature>
<reference evidence="3" key="1">
    <citation type="submission" date="2019-10" db="EMBL/GenBank/DDBJ databases">
        <title>Streptomyces sp. nov., a novel actinobacterium isolated from alkaline environment.</title>
        <authorList>
            <person name="Golinska P."/>
        </authorList>
    </citation>
    <scope>NUCLEOTIDE SEQUENCE [LARGE SCALE GENOMIC DNA]</scope>
    <source>
        <strain evidence="3">DSM 42108</strain>
    </source>
</reference>
<dbReference type="AlphaFoldDB" id="A0A7W3T2H4"/>
<gene>
    <name evidence="2" type="ORF">FOE67_09020</name>
</gene>
<keyword evidence="3" id="KW-1185">Reference proteome</keyword>
<keyword evidence="1" id="KW-0732">Signal</keyword>
<dbReference type="EMBL" id="VKHS01000150">
    <property type="protein sequence ID" value="MBB0229651.1"/>
    <property type="molecule type" value="Genomic_DNA"/>
</dbReference>
<dbReference type="SUPFAM" id="SSF89392">
    <property type="entry name" value="Prokaryotic lipoproteins and lipoprotein localization factors"/>
    <property type="match status" value="1"/>
</dbReference>
<dbReference type="PROSITE" id="PS51257">
    <property type="entry name" value="PROKAR_LIPOPROTEIN"/>
    <property type="match status" value="1"/>
</dbReference>
<evidence type="ECO:0008006" key="4">
    <source>
        <dbReference type="Google" id="ProtNLM"/>
    </source>
</evidence>
<evidence type="ECO:0000256" key="1">
    <source>
        <dbReference type="SAM" id="SignalP"/>
    </source>
</evidence>
<evidence type="ECO:0000313" key="3">
    <source>
        <dbReference type="Proteomes" id="UP000530234"/>
    </source>
</evidence>
<comment type="caution">
    <text evidence="2">The sequence shown here is derived from an EMBL/GenBank/DDBJ whole genome shotgun (WGS) entry which is preliminary data.</text>
</comment>